<dbReference type="EMBL" id="FCNX02000009">
    <property type="protein sequence ID" value="SAK78916.1"/>
    <property type="molecule type" value="Genomic_DNA"/>
</dbReference>
<keyword evidence="9" id="KW-1185">Reference proteome</keyword>
<evidence type="ECO:0000256" key="3">
    <source>
        <dbReference type="ARBA" id="ARBA00022729"/>
    </source>
</evidence>
<gene>
    <name evidence="8" type="ORF">AWB77_03819</name>
</gene>
<dbReference type="InterPro" id="IPR004872">
    <property type="entry name" value="Lipoprotein_NlpA"/>
</dbReference>
<evidence type="ECO:0000256" key="6">
    <source>
        <dbReference type="ARBA" id="ARBA00023288"/>
    </source>
</evidence>
<organism evidence="8 9">
    <name type="scientific">Caballeronia fortuita</name>
    <dbReference type="NCBI Taxonomy" id="1777138"/>
    <lineage>
        <taxon>Bacteria</taxon>
        <taxon>Pseudomonadati</taxon>
        <taxon>Pseudomonadota</taxon>
        <taxon>Betaproteobacteria</taxon>
        <taxon>Burkholderiales</taxon>
        <taxon>Burkholderiaceae</taxon>
        <taxon>Caballeronia</taxon>
    </lineage>
</organism>
<evidence type="ECO:0000256" key="2">
    <source>
        <dbReference type="ARBA" id="ARBA00008973"/>
    </source>
</evidence>
<protein>
    <submittedName>
        <fullName evidence="8">NLPA lipoprotein</fullName>
    </submittedName>
</protein>
<feature type="signal peptide" evidence="7">
    <location>
        <begin position="1"/>
        <end position="22"/>
    </location>
</feature>
<feature type="chain" id="PRO_5007622750" evidence="7">
    <location>
        <begin position="23"/>
        <end position="262"/>
    </location>
</feature>
<keyword evidence="5" id="KW-0564">Palmitate</keyword>
<dbReference type="Gene3D" id="3.40.190.10">
    <property type="entry name" value="Periplasmic binding protein-like II"/>
    <property type="match status" value="2"/>
</dbReference>
<proteinExistence type="inferred from homology"/>
<dbReference type="AlphaFoldDB" id="A0A158CAF7"/>
<keyword evidence="6 8" id="KW-0449">Lipoprotein</keyword>
<comment type="caution">
    <text evidence="8">The sequence shown here is derived from an EMBL/GenBank/DDBJ whole genome shotgun (WGS) entry which is preliminary data.</text>
</comment>
<comment type="subcellular location">
    <subcellularLocation>
        <location evidence="1">Membrane</location>
        <topology evidence="1">Lipid-anchor</topology>
    </subcellularLocation>
</comment>
<sequence>MRARCVIGGAVLTAVFMTTAHAAEQTVRIGVMPGEEAAIVAHVREVAAKQGMPLAVVTFDDAARIDAALANGTIDAASFEDEASLVDRSARNGYAIESVAATVTLPMAFYSRKLALISSLPRGATVAIPADAAGTARALILLQNYALITLKDGAGLHPTLADIAGNRFGLKIRRVERAKLYAALDTTSFVAMNADDAARNDLKPGRDSIGIEDARSPYQHVLAVRTRDAKAAWVGQLIRAYHSDAVAHFILTQYQDSVRRPW</sequence>
<reference evidence="8" key="1">
    <citation type="submission" date="2016-01" db="EMBL/GenBank/DDBJ databases">
        <authorList>
            <person name="Peeters C."/>
        </authorList>
    </citation>
    <scope>NUCLEOTIDE SEQUENCE</scope>
    <source>
        <strain evidence="8">LMG 29320</strain>
    </source>
</reference>
<comment type="similarity">
    <text evidence="2">Belongs to the NlpA lipoprotein family.</text>
</comment>
<dbReference type="GO" id="GO:0016020">
    <property type="term" value="C:membrane"/>
    <property type="evidence" value="ECO:0007669"/>
    <property type="project" value="UniProtKB-SubCell"/>
</dbReference>
<evidence type="ECO:0000313" key="9">
    <source>
        <dbReference type="Proteomes" id="UP000054903"/>
    </source>
</evidence>
<dbReference type="SUPFAM" id="SSF53850">
    <property type="entry name" value="Periplasmic binding protein-like II"/>
    <property type="match status" value="1"/>
</dbReference>
<dbReference type="STRING" id="1777138.AWB77_03819"/>
<dbReference type="PANTHER" id="PTHR30429">
    <property type="entry name" value="D-METHIONINE-BINDING LIPOPROTEIN METQ"/>
    <property type="match status" value="1"/>
</dbReference>
<evidence type="ECO:0000256" key="5">
    <source>
        <dbReference type="ARBA" id="ARBA00023139"/>
    </source>
</evidence>
<evidence type="ECO:0000313" key="8">
    <source>
        <dbReference type="EMBL" id="SAK78916.1"/>
    </source>
</evidence>
<evidence type="ECO:0000256" key="1">
    <source>
        <dbReference type="ARBA" id="ARBA00004635"/>
    </source>
</evidence>
<evidence type="ECO:0000256" key="7">
    <source>
        <dbReference type="SAM" id="SignalP"/>
    </source>
</evidence>
<dbReference type="OrthoDB" id="9812878at2"/>
<dbReference type="Pfam" id="PF03180">
    <property type="entry name" value="Lipoprotein_9"/>
    <property type="match status" value="1"/>
</dbReference>
<name>A0A158CAF7_9BURK</name>
<evidence type="ECO:0000256" key="4">
    <source>
        <dbReference type="ARBA" id="ARBA00023136"/>
    </source>
</evidence>
<dbReference type="RefSeq" id="WP_061135975.1">
    <property type="nucleotide sequence ID" value="NZ_FCNX02000009.1"/>
</dbReference>
<dbReference type="PANTHER" id="PTHR30429:SF1">
    <property type="entry name" value="D-METHIONINE-BINDING LIPOPROTEIN METQ-RELATED"/>
    <property type="match status" value="1"/>
</dbReference>
<accession>A0A158CAF7</accession>
<keyword evidence="3 7" id="KW-0732">Signal</keyword>
<keyword evidence="4" id="KW-0472">Membrane</keyword>
<dbReference type="Proteomes" id="UP000054903">
    <property type="component" value="Unassembled WGS sequence"/>
</dbReference>